<sequence length="50" mass="5719">MGHISENPFENKMNDVPMTALCRTIEIDLRQMLSETDLPAPMQPRNGVLY</sequence>
<reference evidence="3" key="2">
    <citation type="journal article" date="2019" name="Int. J. Syst. Evol. Microbiol.">
        <title>The Global Catalogue of Microorganisms (GCM) 10K type strain sequencing project: providing services to taxonomists for standard genome sequencing and annotation.</title>
        <authorList>
            <consortium name="The Broad Institute Genomics Platform"/>
            <consortium name="The Broad Institute Genome Sequencing Center for Infectious Disease"/>
            <person name="Wu L."/>
            <person name="Ma J."/>
        </authorList>
    </citation>
    <scope>NUCLEOTIDE SEQUENCE [LARGE SCALE GENOMIC DNA]</scope>
    <source>
        <strain evidence="3">JCM 19635</strain>
    </source>
</reference>
<dbReference type="EMBL" id="JBHTEK010000003">
    <property type="protein sequence ID" value="MFC7670704.1"/>
    <property type="molecule type" value="Genomic_DNA"/>
</dbReference>
<reference evidence="2" key="3">
    <citation type="submission" date="2024-09" db="EMBL/GenBank/DDBJ databases">
        <authorList>
            <person name="Sun Q."/>
            <person name="Mori K."/>
        </authorList>
    </citation>
    <scope>NUCLEOTIDE SEQUENCE</scope>
    <source>
        <strain evidence="2">JCM 19635</strain>
    </source>
</reference>
<evidence type="ECO:0000313" key="2">
    <source>
        <dbReference type="EMBL" id="MFC7670704.1"/>
    </source>
</evidence>
<dbReference type="RefSeq" id="WP_380206255.1">
    <property type="nucleotide sequence ID" value="NZ_JBHTEK010000003.1"/>
</dbReference>
<accession>A0ABW2UCF2</accession>
<comment type="caution">
    <text evidence="2">The sequence shown here is derived from an EMBL/GenBank/DDBJ whole genome shotgun (WGS) entry which is preliminary data.</text>
</comment>
<dbReference type="Proteomes" id="UP001596513">
    <property type="component" value="Unassembled WGS sequence"/>
</dbReference>
<protein>
    <submittedName>
        <fullName evidence="2">Uncharacterized protein</fullName>
    </submittedName>
</protein>
<organism evidence="2 3">
    <name type="scientific">Hymenobacter humi</name>
    <dbReference type="NCBI Taxonomy" id="1411620"/>
    <lineage>
        <taxon>Bacteria</taxon>
        <taxon>Pseudomonadati</taxon>
        <taxon>Bacteroidota</taxon>
        <taxon>Cytophagia</taxon>
        <taxon>Cytophagales</taxon>
        <taxon>Hymenobacteraceae</taxon>
        <taxon>Hymenobacter</taxon>
    </lineage>
</organism>
<reference evidence="2" key="1">
    <citation type="journal article" date="2014" name="Int. J. Syst. Evol. Microbiol.">
        <title>Complete genome of a new Firmicutes species belonging to the dominant human colonic microbiota ('Ruminococcus bicirculans') reveals two chromosomes and a selective capacity to utilize plant glucans.</title>
        <authorList>
            <consortium name="NISC Comparative Sequencing Program"/>
            <person name="Wegmann U."/>
            <person name="Louis P."/>
            <person name="Goesmann A."/>
            <person name="Henrissat B."/>
            <person name="Duncan S.H."/>
            <person name="Flint H.J."/>
        </authorList>
    </citation>
    <scope>NUCLEOTIDE SEQUENCE</scope>
    <source>
        <strain evidence="2">JCM 19635</strain>
    </source>
</reference>
<evidence type="ECO:0000313" key="3">
    <source>
        <dbReference type="Proteomes" id="UP001596513"/>
    </source>
</evidence>
<dbReference type="EMBL" id="JBHTEK010000003">
    <property type="protein sequence ID" value="MFC7670541.1"/>
    <property type="molecule type" value="Genomic_DNA"/>
</dbReference>
<proteinExistence type="predicted"/>
<keyword evidence="3" id="KW-1185">Reference proteome</keyword>
<name>A0ABW2UCF2_9BACT</name>
<evidence type="ECO:0000313" key="1">
    <source>
        <dbReference type="EMBL" id="MFC7670541.1"/>
    </source>
</evidence>
<gene>
    <name evidence="1" type="ORF">ACFQT0_26550</name>
    <name evidence="2" type="ORF">ACFQT0_27470</name>
</gene>